<dbReference type="EMBL" id="CP014205">
    <property type="protein sequence ID" value="AUG97419.1"/>
    <property type="molecule type" value="Genomic_DNA"/>
</dbReference>
<proteinExistence type="predicted"/>
<name>A0ABM6QHI5_9PSED</name>
<protein>
    <submittedName>
        <fullName evidence="1">RplA family protein</fullName>
    </submittedName>
</protein>
<dbReference type="Proteomes" id="UP000075187">
    <property type="component" value="Chromosome"/>
</dbReference>
<gene>
    <name evidence="1" type="ORF">AWU82_28460</name>
</gene>
<accession>A0ABM6QHI5</accession>
<evidence type="ECO:0000313" key="2">
    <source>
        <dbReference type="Proteomes" id="UP000075187"/>
    </source>
</evidence>
<keyword evidence="2" id="KW-1185">Reference proteome</keyword>
<sequence>MVPTLRVGMPPWTLCVRFGCDAERHGMHSHAERGNDQR</sequence>
<reference evidence="1" key="1">
    <citation type="submission" date="2017-12" db="EMBL/GenBank/DDBJ databases">
        <title>Pseudomonas sp. MS586 complete sequence.</title>
        <authorList>
            <person name="Lu S."/>
            <person name="Deng P."/>
        </authorList>
    </citation>
    <scope>NUCLEOTIDE SEQUENCE</scope>
    <source>
        <strain evidence="1">MS586</strain>
    </source>
</reference>
<organism evidence="1 2">
    <name type="scientific">Pseudomonas glycinae</name>
    <dbReference type="NCBI Taxonomy" id="1785145"/>
    <lineage>
        <taxon>Bacteria</taxon>
        <taxon>Pseudomonadati</taxon>
        <taxon>Pseudomonadota</taxon>
        <taxon>Gammaproteobacteria</taxon>
        <taxon>Pseudomonadales</taxon>
        <taxon>Pseudomonadaceae</taxon>
        <taxon>Pseudomonas</taxon>
    </lineage>
</organism>
<evidence type="ECO:0000313" key="1">
    <source>
        <dbReference type="EMBL" id="AUG97419.1"/>
    </source>
</evidence>